<dbReference type="SUPFAM" id="SSF51445">
    <property type="entry name" value="(Trans)glycosidases"/>
    <property type="match status" value="1"/>
</dbReference>
<dbReference type="InterPro" id="IPR051816">
    <property type="entry name" value="Glycosyl_Hydrolase_31"/>
</dbReference>
<evidence type="ECO:0000256" key="1">
    <source>
        <dbReference type="ARBA" id="ARBA00007806"/>
    </source>
</evidence>
<keyword evidence="2" id="KW-0326">Glycosidase</keyword>
<dbReference type="InterPro" id="IPR011013">
    <property type="entry name" value="Gal_mutarotase_sf_dom"/>
</dbReference>
<evidence type="ECO:0000259" key="7">
    <source>
        <dbReference type="Pfam" id="PF21365"/>
    </source>
</evidence>
<dbReference type="InterPro" id="IPR000322">
    <property type="entry name" value="Glyco_hydro_31_TIM"/>
</dbReference>
<dbReference type="PANTHER" id="PTHR43863">
    <property type="entry name" value="HYDROLASE, PUTATIVE (AFU_ORTHOLOGUE AFUA_1G03140)-RELATED"/>
    <property type="match status" value="1"/>
</dbReference>
<evidence type="ECO:0000259" key="5">
    <source>
        <dbReference type="Pfam" id="PF13802"/>
    </source>
</evidence>
<comment type="caution">
    <text evidence="8">The sequence shown here is derived from an EMBL/GenBank/DDBJ whole genome shotgun (WGS) entry which is preliminary data.</text>
</comment>
<dbReference type="CDD" id="cd14752">
    <property type="entry name" value="GH31_N"/>
    <property type="match status" value="1"/>
</dbReference>
<dbReference type="InterPro" id="IPR013780">
    <property type="entry name" value="Glyco_hydro_b"/>
</dbReference>
<gene>
    <name evidence="8" type="ORF">GCM10008111_16300</name>
</gene>
<feature type="chain" id="PRO_5045394328" evidence="3">
    <location>
        <begin position="24"/>
        <end position="831"/>
    </location>
</feature>
<sequence>MRLVTGFYAILSLVVLPVFQLEAAEAVTAGVEEHYQSHRVTENQLWLTTDRGEVSLTFYNNATVEVFYQPTGRIQLPSLILGNKPQPVQVTLKQAADSLTLESPALTVQIQKSPLSLRFYHQGQLLTEQVGGVAQGAEPIDFTFSLDTNETLFGAGQRVLGMDRRGHKLPLYNKAHYGYSTESSQMYFSLAGIMSSKNYMLLFDNGATGEIDLGHTANDILRFSAQGGRSAYVVVAGNTTPELLSHYISASGKPPLPARWTLGNYASRFGYRTEAEARAVVQKFRELALPLDAIVLDLYWFGPDIQGHMGNLAWDRKAFPDPDGMLADFAADGVNTILITEPFILTSSTRWQEAVDAGALALGPDGKPKTFDFYFGNTGLLDVFSPKATAWFWPINRQLLQQGVAGIWGDLGEPEVHPADALHDVPGIGLLPADAVHNAYGHRWAELVHNGFKADFPERRPFIMMRAGNLGSQRFGMVPWTGDVDRSWGGLKPQVELALQMGLFGFGWIHSDLGGFAGGETFDPELYIRWLQYGVFQPVFRPHAQEHIAPEPVFHSTEVIETLRPWLELRYRLLPYNYTLAYQHSQTGIPLMRPLFFLDEQNRALRDEANSYLWGDAFLVAPVTAPGATRWPVNVPNGIWFDFFNGERLVGGNVIERPVTLDTIPVLVKAGSFIPMTSVIQRTADYRSEALTLHYYADSSVISAQGEMYEDDGVTPDALAKGQYSLLRFAAESQLAESATQPDRVAQLQITMQQEGGDYQGKPTQRAITLVLHNQRAQPKNIRVDGRFIPVVAQPQRFARGSELAYYDKASKQLKIKVSKLQGDAVWHIQY</sequence>
<proteinExistence type="inferred from homology"/>
<evidence type="ECO:0000313" key="8">
    <source>
        <dbReference type="EMBL" id="GGW60888.1"/>
    </source>
</evidence>
<evidence type="ECO:0000256" key="2">
    <source>
        <dbReference type="RuleBase" id="RU361185"/>
    </source>
</evidence>
<dbReference type="EMBL" id="BMYR01000006">
    <property type="protein sequence ID" value="GGW60888.1"/>
    <property type="molecule type" value="Genomic_DNA"/>
</dbReference>
<feature type="domain" description="Glycosyl hydrolase family 31 C-terminal" evidence="7">
    <location>
        <begin position="588"/>
        <end position="674"/>
    </location>
</feature>
<protein>
    <submittedName>
        <fullName evidence="8">Alpha-glucosidase</fullName>
    </submittedName>
</protein>
<dbReference type="InterPro" id="IPR048395">
    <property type="entry name" value="Glyco_hydro_31_C"/>
</dbReference>
<dbReference type="RefSeq" id="WP_189482343.1">
    <property type="nucleotide sequence ID" value="NZ_BMYR01000006.1"/>
</dbReference>
<evidence type="ECO:0000259" key="4">
    <source>
        <dbReference type="Pfam" id="PF01055"/>
    </source>
</evidence>
<feature type="domain" description="Glycoside hydrolase family 31 N-terminal" evidence="5">
    <location>
        <begin position="54"/>
        <end position="212"/>
    </location>
</feature>
<dbReference type="InterPro" id="IPR025887">
    <property type="entry name" value="Glyco_hydro_31_N_dom"/>
</dbReference>
<comment type="similarity">
    <text evidence="1 2">Belongs to the glycosyl hydrolase 31 family.</text>
</comment>
<keyword evidence="9" id="KW-1185">Reference proteome</keyword>
<dbReference type="Pfam" id="PF17137">
    <property type="entry name" value="DUF5110"/>
    <property type="match status" value="1"/>
</dbReference>
<name>A0ABQ2WPH0_9ALTE</name>
<evidence type="ECO:0000313" key="9">
    <source>
        <dbReference type="Proteomes" id="UP000634667"/>
    </source>
</evidence>
<evidence type="ECO:0000256" key="3">
    <source>
        <dbReference type="SAM" id="SignalP"/>
    </source>
</evidence>
<dbReference type="Pfam" id="PF13802">
    <property type="entry name" value="Gal_mutarotas_2"/>
    <property type="match status" value="1"/>
</dbReference>
<dbReference type="PANTHER" id="PTHR43863:SF2">
    <property type="entry name" value="MALTASE-GLUCOAMYLASE"/>
    <property type="match status" value="1"/>
</dbReference>
<keyword evidence="2" id="KW-0378">Hydrolase</keyword>
<dbReference type="Pfam" id="PF21365">
    <property type="entry name" value="Glyco_hydro_31_3rd"/>
    <property type="match status" value="1"/>
</dbReference>
<dbReference type="Proteomes" id="UP000634667">
    <property type="component" value="Unassembled WGS sequence"/>
</dbReference>
<feature type="signal peptide" evidence="3">
    <location>
        <begin position="1"/>
        <end position="23"/>
    </location>
</feature>
<accession>A0ABQ2WPH0</accession>
<reference evidence="9" key="1">
    <citation type="journal article" date="2019" name="Int. J. Syst. Evol. Microbiol.">
        <title>The Global Catalogue of Microorganisms (GCM) 10K type strain sequencing project: providing services to taxonomists for standard genome sequencing and annotation.</title>
        <authorList>
            <consortium name="The Broad Institute Genomics Platform"/>
            <consortium name="The Broad Institute Genome Sequencing Center for Infectious Disease"/>
            <person name="Wu L."/>
            <person name="Ma J."/>
        </authorList>
    </citation>
    <scope>NUCLEOTIDE SEQUENCE [LARGE SCALE GENOMIC DNA]</scope>
    <source>
        <strain evidence="9">KCTC 23723</strain>
    </source>
</reference>
<feature type="domain" description="Glycoside hydrolase family 31 TIM barrel" evidence="4">
    <location>
        <begin position="254"/>
        <end position="580"/>
    </location>
</feature>
<dbReference type="InterPro" id="IPR033403">
    <property type="entry name" value="DUF5110"/>
</dbReference>
<dbReference type="Pfam" id="PF01055">
    <property type="entry name" value="Glyco_hydro_31_2nd"/>
    <property type="match status" value="1"/>
</dbReference>
<organism evidence="8 9">
    <name type="scientific">Alishewanella tabrizica</name>
    <dbReference type="NCBI Taxonomy" id="671278"/>
    <lineage>
        <taxon>Bacteria</taxon>
        <taxon>Pseudomonadati</taxon>
        <taxon>Pseudomonadota</taxon>
        <taxon>Gammaproteobacteria</taxon>
        <taxon>Alteromonadales</taxon>
        <taxon>Alteromonadaceae</taxon>
        <taxon>Alishewanella</taxon>
    </lineage>
</organism>
<dbReference type="InterPro" id="IPR017853">
    <property type="entry name" value="GH"/>
</dbReference>
<dbReference type="SUPFAM" id="SSF74650">
    <property type="entry name" value="Galactose mutarotase-like"/>
    <property type="match status" value="1"/>
</dbReference>
<evidence type="ECO:0000259" key="6">
    <source>
        <dbReference type="Pfam" id="PF17137"/>
    </source>
</evidence>
<keyword evidence="3" id="KW-0732">Signal</keyword>
<dbReference type="Gene3D" id="2.60.40.1760">
    <property type="entry name" value="glycosyl hydrolase (family 31)"/>
    <property type="match status" value="1"/>
</dbReference>
<dbReference type="Gene3D" id="2.60.40.1180">
    <property type="entry name" value="Golgi alpha-mannosidase II"/>
    <property type="match status" value="2"/>
</dbReference>
<dbReference type="SUPFAM" id="SSF51011">
    <property type="entry name" value="Glycosyl hydrolase domain"/>
    <property type="match status" value="1"/>
</dbReference>
<feature type="domain" description="DUF5110" evidence="6">
    <location>
        <begin position="691"/>
        <end position="774"/>
    </location>
</feature>
<dbReference type="Gene3D" id="3.20.20.80">
    <property type="entry name" value="Glycosidases"/>
    <property type="match status" value="1"/>
</dbReference>